<sequence>MFKQRQPASSKNGSLVITVEGSQSERNIPGSDVTSWTKLVLDMYPPGTSVRYASALQICVLDVLINDNYECWLHAGIPSFGLLKKNDQRSYNYLPITNLSKFTAISFMDNLFFSCNELKIRTFCRNLCKKRTLFHHYGGIWLLFTFFLCHNCSLHEQSIAMIVIDVFFSLTIIVFGLGHALAGEIIVDFGEHFILLWYIFEETALCIWTGILYITYLKANISRAWWKDVIMILLLVTLSFALIFLLLLLIFHSYLILTNQTTYELIRRRRIPYLRGIPERVYPFSEGVCRNLYKFCCARSSIYGLERLPTAMELEDKSRPYTCLGYLTCRCC</sequence>
<reference evidence="2" key="1">
    <citation type="journal article" date="2023" name="Mol. Ecol. Resour.">
        <title>Chromosome-level genome assembly of a triploid poplar Populus alba 'Berolinensis'.</title>
        <authorList>
            <person name="Chen S."/>
            <person name="Yu Y."/>
            <person name="Wang X."/>
            <person name="Wang S."/>
            <person name="Zhang T."/>
            <person name="Zhou Y."/>
            <person name="He R."/>
            <person name="Meng N."/>
            <person name="Wang Y."/>
            <person name="Liu W."/>
            <person name="Liu Z."/>
            <person name="Liu J."/>
            <person name="Guo Q."/>
            <person name="Huang H."/>
            <person name="Sederoff R.R."/>
            <person name="Wang G."/>
            <person name="Qu G."/>
            <person name="Chen S."/>
        </authorList>
    </citation>
    <scope>NUCLEOTIDE SEQUENCE</scope>
    <source>
        <strain evidence="2">SC-2020</strain>
    </source>
</reference>
<organism evidence="2 3">
    <name type="scientific">Populus alba x Populus x berolinensis</name>
    <dbReference type="NCBI Taxonomy" id="444605"/>
    <lineage>
        <taxon>Eukaryota</taxon>
        <taxon>Viridiplantae</taxon>
        <taxon>Streptophyta</taxon>
        <taxon>Embryophyta</taxon>
        <taxon>Tracheophyta</taxon>
        <taxon>Spermatophyta</taxon>
        <taxon>Magnoliopsida</taxon>
        <taxon>eudicotyledons</taxon>
        <taxon>Gunneridae</taxon>
        <taxon>Pentapetalae</taxon>
        <taxon>rosids</taxon>
        <taxon>fabids</taxon>
        <taxon>Malpighiales</taxon>
        <taxon>Salicaceae</taxon>
        <taxon>Saliceae</taxon>
        <taxon>Populus</taxon>
    </lineage>
</organism>
<dbReference type="Proteomes" id="UP001164929">
    <property type="component" value="Chromosome 5"/>
</dbReference>
<gene>
    <name evidence="2" type="ORF">NC653_013520</name>
</gene>
<name>A0AAD6QUZ0_9ROSI</name>
<feature type="transmembrane region" description="Helical" evidence="1">
    <location>
        <begin position="159"/>
        <end position="182"/>
    </location>
</feature>
<feature type="transmembrane region" description="Helical" evidence="1">
    <location>
        <begin position="229"/>
        <end position="257"/>
    </location>
</feature>
<comment type="caution">
    <text evidence="2">The sequence shown here is derived from an EMBL/GenBank/DDBJ whole genome shotgun (WGS) entry which is preliminary data.</text>
</comment>
<evidence type="ECO:0008006" key="4">
    <source>
        <dbReference type="Google" id="ProtNLM"/>
    </source>
</evidence>
<proteinExistence type="predicted"/>
<evidence type="ECO:0000313" key="3">
    <source>
        <dbReference type="Proteomes" id="UP001164929"/>
    </source>
</evidence>
<dbReference type="EMBL" id="JAQIZT010000005">
    <property type="protein sequence ID" value="KAJ6996956.1"/>
    <property type="molecule type" value="Genomic_DNA"/>
</dbReference>
<evidence type="ECO:0000256" key="1">
    <source>
        <dbReference type="SAM" id="Phobius"/>
    </source>
</evidence>
<feature type="transmembrane region" description="Helical" evidence="1">
    <location>
        <begin position="194"/>
        <end position="217"/>
    </location>
</feature>
<keyword evidence="1" id="KW-0812">Transmembrane</keyword>
<feature type="transmembrane region" description="Helical" evidence="1">
    <location>
        <begin position="134"/>
        <end position="152"/>
    </location>
</feature>
<accession>A0AAD6QUZ0</accession>
<keyword evidence="1" id="KW-1133">Transmembrane helix</keyword>
<dbReference type="AlphaFoldDB" id="A0AAD6QUZ0"/>
<keyword evidence="3" id="KW-1185">Reference proteome</keyword>
<evidence type="ECO:0000313" key="2">
    <source>
        <dbReference type="EMBL" id="KAJ6996956.1"/>
    </source>
</evidence>
<keyword evidence="1" id="KW-0472">Membrane</keyword>
<protein>
    <recommendedName>
        <fullName evidence="4">S-acyltransferase</fullName>
    </recommendedName>
</protein>